<dbReference type="NCBIfam" id="TIGR00937">
    <property type="entry name" value="2A51"/>
    <property type="match status" value="1"/>
</dbReference>
<feature type="transmembrane region" description="Helical" evidence="7">
    <location>
        <begin position="338"/>
        <end position="356"/>
    </location>
</feature>
<sequence length="405" mass="43953">MQEPTGTTVLHQTKIQIFLRFLRFGFLAWGGPVAQIAMLKRELVEEEAWVSKERFNRVLAVYQVLPGPEAHELCVYFGMVAGGRLGGFLAGFGFMLPGFILMLLLTWLYTTIGIDTPALKAIFIGFQAAVIALIFAAVHRIGKHALVNKRLFAIAAAAFVAYFCGVGFFVVLPIAGLAYVFWMKEKTAYVALCAAALAAACVLLFNPEVLQLQNTAVAPEAYSPANAGNQSPLAVFWSGLKAGLLTFGGAYTVIPFIQQDAVINNGWLTNRQFLDGIALSGILPAPLIIFSTFVGYFGAGWSGTLIMTFAIFLPAFSFTLVGHSLMEKVIDNKALHSFLDGVTAGVIGLIAMTALQLFRATITDWFTLLVFVLSMLVLYRIKSKFTVVFVILGAGLIGFSRYLIG</sequence>
<dbReference type="Pfam" id="PF02417">
    <property type="entry name" value="Chromate_transp"/>
    <property type="match status" value="2"/>
</dbReference>
<dbReference type="InterPro" id="IPR014047">
    <property type="entry name" value="Chr_Tranpt_l_chain"/>
</dbReference>
<feature type="transmembrane region" description="Helical" evidence="7">
    <location>
        <begin position="277"/>
        <end position="299"/>
    </location>
</feature>
<dbReference type="PANTHER" id="PTHR33567">
    <property type="entry name" value="CHROMATE ION TRANSPORTER (EUROFUNG)"/>
    <property type="match status" value="1"/>
</dbReference>
<accession>A0ABS7CX31</accession>
<keyword evidence="3" id="KW-1003">Cell membrane</keyword>
<feature type="transmembrane region" description="Helical" evidence="7">
    <location>
        <begin position="305"/>
        <end position="326"/>
    </location>
</feature>
<reference evidence="8 9" key="1">
    <citation type="journal article" date="2016" name="Int. J. Syst. Evol. Microbiol.">
        <title>Pontibacter aydingkolensis sp. nov., isolated from soil of a salt lake.</title>
        <authorList>
            <person name="Osman G."/>
            <person name="Zhang T."/>
            <person name="Lou K."/>
            <person name="Gao Y."/>
            <person name="Chang W."/>
            <person name="Lin Q."/>
            <person name="Yang H.M."/>
            <person name="Huo X.D."/>
            <person name="Wang N."/>
        </authorList>
    </citation>
    <scope>NUCLEOTIDE SEQUENCE [LARGE SCALE GENOMIC DNA]</scope>
    <source>
        <strain evidence="8 9">KACC 19255</strain>
    </source>
</reference>
<protein>
    <submittedName>
        <fullName evidence="8">Chromate efflux transporter</fullName>
    </submittedName>
</protein>
<feature type="transmembrane region" description="Helical" evidence="7">
    <location>
        <begin position="88"/>
        <end position="109"/>
    </location>
</feature>
<evidence type="ECO:0000256" key="6">
    <source>
        <dbReference type="ARBA" id="ARBA00023136"/>
    </source>
</evidence>
<keyword evidence="4 7" id="KW-0812">Transmembrane</keyword>
<feature type="transmembrane region" description="Helical" evidence="7">
    <location>
        <begin position="362"/>
        <end position="379"/>
    </location>
</feature>
<evidence type="ECO:0000313" key="8">
    <source>
        <dbReference type="EMBL" id="MBW7468377.1"/>
    </source>
</evidence>
<evidence type="ECO:0000256" key="3">
    <source>
        <dbReference type="ARBA" id="ARBA00022475"/>
    </source>
</evidence>
<dbReference type="RefSeq" id="WP_219878254.1">
    <property type="nucleotide sequence ID" value="NZ_JAHYXK010000014.1"/>
</dbReference>
<feature type="transmembrane region" description="Helical" evidence="7">
    <location>
        <begin position="188"/>
        <end position="205"/>
    </location>
</feature>
<evidence type="ECO:0000256" key="7">
    <source>
        <dbReference type="SAM" id="Phobius"/>
    </source>
</evidence>
<comment type="caution">
    <text evidence="8">The sequence shown here is derived from an EMBL/GenBank/DDBJ whole genome shotgun (WGS) entry which is preliminary data.</text>
</comment>
<proteinExistence type="inferred from homology"/>
<keyword evidence="5 7" id="KW-1133">Transmembrane helix</keyword>
<gene>
    <name evidence="8" type="primary">chrA</name>
    <name evidence="8" type="ORF">K0O23_14975</name>
</gene>
<dbReference type="PANTHER" id="PTHR33567:SF3">
    <property type="entry name" value="CHROMATE ION TRANSPORTER (EUROFUNG)"/>
    <property type="match status" value="1"/>
</dbReference>
<evidence type="ECO:0000256" key="5">
    <source>
        <dbReference type="ARBA" id="ARBA00022989"/>
    </source>
</evidence>
<feature type="transmembrane region" description="Helical" evidence="7">
    <location>
        <begin position="121"/>
        <end position="139"/>
    </location>
</feature>
<dbReference type="Proteomes" id="UP000813018">
    <property type="component" value="Unassembled WGS sequence"/>
</dbReference>
<keyword evidence="9" id="KW-1185">Reference proteome</keyword>
<comment type="subcellular location">
    <subcellularLocation>
        <location evidence="1">Cell membrane</location>
        <topology evidence="1">Multi-pass membrane protein</topology>
    </subcellularLocation>
</comment>
<name>A0ABS7CX31_9BACT</name>
<dbReference type="PIRSF" id="PIRSF004810">
    <property type="entry name" value="ChrA"/>
    <property type="match status" value="1"/>
</dbReference>
<comment type="similarity">
    <text evidence="2">Belongs to the chromate ion transporter (CHR) (TC 2.A.51) family.</text>
</comment>
<dbReference type="EMBL" id="JAHYXK010000014">
    <property type="protein sequence ID" value="MBW7468377.1"/>
    <property type="molecule type" value="Genomic_DNA"/>
</dbReference>
<keyword evidence="6 7" id="KW-0472">Membrane</keyword>
<feature type="transmembrane region" description="Helical" evidence="7">
    <location>
        <begin position="386"/>
        <end position="404"/>
    </location>
</feature>
<organism evidence="8 9">
    <name type="scientific">Pontibacter aydingkolensis</name>
    <dbReference type="NCBI Taxonomy" id="1911536"/>
    <lineage>
        <taxon>Bacteria</taxon>
        <taxon>Pseudomonadati</taxon>
        <taxon>Bacteroidota</taxon>
        <taxon>Cytophagia</taxon>
        <taxon>Cytophagales</taxon>
        <taxon>Hymenobacteraceae</taxon>
        <taxon>Pontibacter</taxon>
    </lineage>
</organism>
<feature type="transmembrane region" description="Helical" evidence="7">
    <location>
        <begin position="151"/>
        <end position="182"/>
    </location>
</feature>
<dbReference type="InterPro" id="IPR003370">
    <property type="entry name" value="Chromate_transpt"/>
</dbReference>
<evidence type="ECO:0000256" key="1">
    <source>
        <dbReference type="ARBA" id="ARBA00004651"/>
    </source>
</evidence>
<evidence type="ECO:0000256" key="4">
    <source>
        <dbReference type="ARBA" id="ARBA00022692"/>
    </source>
</evidence>
<evidence type="ECO:0000313" key="9">
    <source>
        <dbReference type="Proteomes" id="UP000813018"/>
    </source>
</evidence>
<evidence type="ECO:0000256" key="2">
    <source>
        <dbReference type="ARBA" id="ARBA00005262"/>
    </source>
</evidence>